<comment type="caution">
    <text evidence="2">The sequence shown here is derived from an EMBL/GenBank/DDBJ whole genome shotgun (WGS) entry which is preliminary data.</text>
</comment>
<evidence type="ECO:0000256" key="1">
    <source>
        <dbReference type="SAM" id="MobiDB-lite"/>
    </source>
</evidence>
<dbReference type="OrthoDB" id="9809583at2"/>
<name>A0A6I4W6E6_9ACTN</name>
<reference evidence="2 3" key="1">
    <citation type="submission" date="2019-12" db="EMBL/GenBank/DDBJ databases">
        <title>Nocardia macrotermitis sp. nov. and Nocardia aurantia sp. nov., isolated from the gut of the fungus growing-termite Macrotermes natalensis.</title>
        <authorList>
            <person name="Christine B."/>
            <person name="Rene B."/>
        </authorList>
    </citation>
    <scope>NUCLEOTIDE SEQUENCE [LARGE SCALE GENOMIC DNA]</scope>
    <source>
        <strain evidence="2 3">DSM 102126</strain>
    </source>
</reference>
<dbReference type="AlphaFoldDB" id="A0A6I4W6E6"/>
<keyword evidence="3" id="KW-1185">Reference proteome</keyword>
<organism evidence="2 3">
    <name type="scientific">Actinomadura rayongensis</name>
    <dbReference type="NCBI Taxonomy" id="1429076"/>
    <lineage>
        <taxon>Bacteria</taxon>
        <taxon>Bacillati</taxon>
        <taxon>Actinomycetota</taxon>
        <taxon>Actinomycetes</taxon>
        <taxon>Streptosporangiales</taxon>
        <taxon>Thermomonosporaceae</taxon>
        <taxon>Actinomadura</taxon>
    </lineage>
</organism>
<sequence length="282" mass="30378">MAAGGCGLGAPQRPPAPRDALPVTTVGPGGRPYAPSRGRVPLHDSFERLDLGTGRRWGWRSAAYPDCTTNRKNFKLDSLSRAALSTASGRLAVTASPLPGGRWRTGLLSTGDSCGSGGDGFEVRTGDVITTRVRLPSARYGAWPGIWTWRQGGNEVDVFEWHSDRPNTLEFANHVKDSACFCASPLVRRGAWLDIAVRLGARKVTWYLGRPPGPLRAVHSDRKGVGAHFHAHLVIGMSVDDGTLHFRPDRAAPFTFEVASITVRRPGVSGRAEAGEPAGRRR</sequence>
<evidence type="ECO:0008006" key="4">
    <source>
        <dbReference type="Google" id="ProtNLM"/>
    </source>
</evidence>
<evidence type="ECO:0000313" key="3">
    <source>
        <dbReference type="Proteomes" id="UP000431901"/>
    </source>
</evidence>
<proteinExistence type="predicted"/>
<feature type="region of interest" description="Disordered" evidence="1">
    <location>
        <begin position="1"/>
        <end position="38"/>
    </location>
</feature>
<dbReference type="SUPFAM" id="SSF49899">
    <property type="entry name" value="Concanavalin A-like lectins/glucanases"/>
    <property type="match status" value="1"/>
</dbReference>
<gene>
    <name evidence="2" type="ORF">GQ466_12470</name>
</gene>
<protein>
    <recommendedName>
        <fullName evidence="4">GH16 domain-containing protein</fullName>
    </recommendedName>
</protein>
<dbReference type="EMBL" id="WUTW01000002">
    <property type="protein sequence ID" value="MXQ64853.1"/>
    <property type="molecule type" value="Genomic_DNA"/>
</dbReference>
<dbReference type="InterPro" id="IPR013320">
    <property type="entry name" value="ConA-like_dom_sf"/>
</dbReference>
<dbReference type="Gene3D" id="2.60.120.200">
    <property type="match status" value="1"/>
</dbReference>
<dbReference type="Proteomes" id="UP000431901">
    <property type="component" value="Unassembled WGS sequence"/>
</dbReference>
<accession>A0A6I4W6E6</accession>
<evidence type="ECO:0000313" key="2">
    <source>
        <dbReference type="EMBL" id="MXQ64853.1"/>
    </source>
</evidence>